<evidence type="ECO:0000313" key="1">
    <source>
        <dbReference type="EMBL" id="KAJ8121561.1"/>
    </source>
</evidence>
<proteinExistence type="predicted"/>
<reference evidence="1" key="1">
    <citation type="submission" date="2022-12" db="EMBL/GenBank/DDBJ databases">
        <title>Genome Sequence of Lasiodiplodia mahajangana.</title>
        <authorList>
            <person name="Buettner E."/>
        </authorList>
    </citation>
    <scope>NUCLEOTIDE SEQUENCE</scope>
    <source>
        <strain evidence="1">VT137</strain>
    </source>
</reference>
<evidence type="ECO:0000313" key="2">
    <source>
        <dbReference type="Proteomes" id="UP001153332"/>
    </source>
</evidence>
<accession>A0ACC2J2C3</accession>
<sequence length="222" mass="23729">MGTRMSTLTEDNWSGFVGIIHGRRTTALLALILILVSLMTYSLNETVEFNTLPHHGAPNNINTPKGGIAESHQPKDTLSPNNSPIPEPGATNILSASPEAPLRTEAPMNMSVPVSISSPAPLGGGIPLRIMFLGASSTHELGFQSALHDRLAALGNPIDVIESQPHGTPIEKEVEAYAGGRIDQIHEQATHAITSTKPNIFVLYTSIDDCMQKRNTDNVGEP</sequence>
<dbReference type="Proteomes" id="UP001153332">
    <property type="component" value="Unassembled WGS sequence"/>
</dbReference>
<protein>
    <submittedName>
        <fullName evidence="1">Uncharacterized protein</fullName>
    </submittedName>
</protein>
<comment type="caution">
    <text evidence="1">The sequence shown here is derived from an EMBL/GenBank/DDBJ whole genome shotgun (WGS) entry which is preliminary data.</text>
</comment>
<gene>
    <name evidence="1" type="ORF">O1611_g10071</name>
</gene>
<dbReference type="EMBL" id="JAPUUL010003784">
    <property type="protein sequence ID" value="KAJ8121561.1"/>
    <property type="molecule type" value="Genomic_DNA"/>
</dbReference>
<organism evidence="1 2">
    <name type="scientific">Lasiodiplodia mahajangana</name>
    <dbReference type="NCBI Taxonomy" id="1108764"/>
    <lineage>
        <taxon>Eukaryota</taxon>
        <taxon>Fungi</taxon>
        <taxon>Dikarya</taxon>
        <taxon>Ascomycota</taxon>
        <taxon>Pezizomycotina</taxon>
        <taxon>Dothideomycetes</taxon>
        <taxon>Dothideomycetes incertae sedis</taxon>
        <taxon>Botryosphaeriales</taxon>
        <taxon>Botryosphaeriaceae</taxon>
        <taxon>Lasiodiplodia</taxon>
    </lineage>
</organism>
<keyword evidence="2" id="KW-1185">Reference proteome</keyword>
<name>A0ACC2J2C3_9PEZI</name>